<keyword evidence="1" id="KW-0732">Signal</keyword>
<dbReference type="InterPro" id="IPR029052">
    <property type="entry name" value="Metallo-depent_PP-like"/>
</dbReference>
<organism evidence="4 5">
    <name type="scientific">Pseudopedobacter beijingensis</name>
    <dbReference type="NCBI Taxonomy" id="1207056"/>
    <lineage>
        <taxon>Bacteria</taxon>
        <taxon>Pseudomonadati</taxon>
        <taxon>Bacteroidota</taxon>
        <taxon>Sphingobacteriia</taxon>
        <taxon>Sphingobacteriales</taxon>
        <taxon>Sphingobacteriaceae</taxon>
        <taxon>Pseudopedobacter</taxon>
    </lineage>
</organism>
<dbReference type="PANTHER" id="PTHR34512:SF30">
    <property type="entry name" value="OUTER MEMBRANE PROTEIN ASSEMBLY FACTOR BAMB"/>
    <property type="match status" value="1"/>
</dbReference>
<dbReference type="InterPro" id="IPR015943">
    <property type="entry name" value="WD40/YVTN_repeat-like_dom_sf"/>
</dbReference>
<proteinExistence type="predicted"/>
<dbReference type="EMBL" id="JBHUDG010000015">
    <property type="protein sequence ID" value="MFD1630317.1"/>
    <property type="molecule type" value="Genomic_DNA"/>
</dbReference>
<evidence type="ECO:0000259" key="2">
    <source>
        <dbReference type="Pfam" id="PF00149"/>
    </source>
</evidence>
<accession>A0ABW4IE89</accession>
<dbReference type="Gene3D" id="2.130.10.10">
    <property type="entry name" value="YVTN repeat-like/Quinoprotein amine dehydrogenase"/>
    <property type="match status" value="2"/>
</dbReference>
<dbReference type="Gene3D" id="3.60.21.10">
    <property type="match status" value="1"/>
</dbReference>
<comment type="caution">
    <text evidence="4">The sequence shown here is derived from an EMBL/GenBank/DDBJ whole genome shotgun (WGS) entry which is preliminary data.</text>
</comment>
<dbReference type="InterPro" id="IPR011047">
    <property type="entry name" value="Quinoprotein_ADH-like_sf"/>
</dbReference>
<dbReference type="InterPro" id="IPR004843">
    <property type="entry name" value="Calcineurin-like_PHP"/>
</dbReference>
<dbReference type="Proteomes" id="UP001597118">
    <property type="component" value="Unassembled WGS sequence"/>
</dbReference>
<dbReference type="Pfam" id="PF13360">
    <property type="entry name" value="PQQ_2"/>
    <property type="match status" value="2"/>
</dbReference>
<feature type="chain" id="PRO_5047383734" evidence="1">
    <location>
        <begin position="21"/>
        <end position="614"/>
    </location>
</feature>
<evidence type="ECO:0000313" key="4">
    <source>
        <dbReference type="EMBL" id="MFD1630317.1"/>
    </source>
</evidence>
<feature type="domain" description="Pyrrolo-quinoline quinone repeat" evidence="3">
    <location>
        <begin position="308"/>
        <end position="446"/>
    </location>
</feature>
<evidence type="ECO:0000259" key="3">
    <source>
        <dbReference type="Pfam" id="PF13360"/>
    </source>
</evidence>
<dbReference type="Pfam" id="PF00149">
    <property type="entry name" value="Metallophos"/>
    <property type="match status" value="1"/>
</dbReference>
<feature type="domain" description="Calcineurin-like phosphoesterase" evidence="2">
    <location>
        <begin position="23"/>
        <end position="197"/>
    </location>
</feature>
<dbReference type="RefSeq" id="WP_379662692.1">
    <property type="nucleotide sequence ID" value="NZ_JBHUDG010000015.1"/>
</dbReference>
<sequence length="614" mass="68669">MNKKLFLLLLLVVAAIGSYAQPIKFALVTDTHVGNATGADDLENTVKDINSNPEIEFVIVSGDVTEFGADEELKLAKNILDQLQKPWYAIPGNHDTNWSESGSNSFNRIFGSGTFSFEHKGFVFLGTGSGPNMRMGPGQIPREDIVWLHQKLKTVGNKPIVYVNHYPQDSSLNNWYSAIDLLKQHQIKFMICGHGHTNRLYHSEGINNVMCRSNLRAKDTVGGYNIVSLDNQKVRFEEKRPFQSASRKWLELSLEHVGDWDKKAYKRPDYSINSKQTSVSKVWEFEDDSDLGTGIALYKKFLITANTKGEVYALHEKNGKKAWQYQTQGKIYSTPAVYKSYVVVGSSDGFIYGLSADKGKLLWKVATQKAVLGSPVIADGIAYIGSSDHVFRAINVTNGELVWQYQDVEGFVVSRPLLYRDKVYFGSWGRHLYALDKHTGKEVWKWNNGSANRMYSPAACYPVASEGKIFIAAPDRFLTAFDAETGNVVWRHTNPENRPRESIGISQDSSIVYVKTMDGKVFGVSTLGDEYRETWKSSLQLPYEISPTAITESGGLVFVPSHSGLVSALSRKDGEVIWQYKTSNSLVNTIQPIRTGQVVVSTMDGKITKLVYIQ</sequence>
<evidence type="ECO:0000256" key="1">
    <source>
        <dbReference type="SAM" id="SignalP"/>
    </source>
</evidence>
<protein>
    <submittedName>
        <fullName evidence="4">PQQ-binding-like beta-propeller repeat protein</fullName>
    </submittedName>
</protein>
<dbReference type="PANTHER" id="PTHR34512">
    <property type="entry name" value="CELL SURFACE PROTEIN"/>
    <property type="match status" value="1"/>
</dbReference>
<feature type="domain" description="Pyrrolo-quinoline quinone repeat" evidence="3">
    <location>
        <begin position="533"/>
        <end position="609"/>
    </location>
</feature>
<evidence type="ECO:0000313" key="5">
    <source>
        <dbReference type="Proteomes" id="UP001597118"/>
    </source>
</evidence>
<dbReference type="InterPro" id="IPR002372">
    <property type="entry name" value="PQQ_rpt_dom"/>
</dbReference>
<dbReference type="SMART" id="SM00564">
    <property type="entry name" value="PQQ"/>
    <property type="match status" value="6"/>
</dbReference>
<feature type="signal peptide" evidence="1">
    <location>
        <begin position="1"/>
        <end position="20"/>
    </location>
</feature>
<gene>
    <name evidence="4" type="ORF">ACFSAH_10535</name>
</gene>
<dbReference type="SUPFAM" id="SSF56300">
    <property type="entry name" value="Metallo-dependent phosphatases"/>
    <property type="match status" value="1"/>
</dbReference>
<name>A0ABW4IE89_9SPHI</name>
<reference evidence="5" key="1">
    <citation type="journal article" date="2019" name="Int. J. Syst. Evol. Microbiol.">
        <title>The Global Catalogue of Microorganisms (GCM) 10K type strain sequencing project: providing services to taxonomists for standard genome sequencing and annotation.</title>
        <authorList>
            <consortium name="The Broad Institute Genomics Platform"/>
            <consortium name="The Broad Institute Genome Sequencing Center for Infectious Disease"/>
            <person name="Wu L."/>
            <person name="Ma J."/>
        </authorList>
    </citation>
    <scope>NUCLEOTIDE SEQUENCE [LARGE SCALE GENOMIC DNA]</scope>
    <source>
        <strain evidence="5">CCUG 53762</strain>
    </source>
</reference>
<dbReference type="SUPFAM" id="SSF50998">
    <property type="entry name" value="Quinoprotein alcohol dehydrogenase-like"/>
    <property type="match status" value="1"/>
</dbReference>
<keyword evidence="5" id="KW-1185">Reference proteome</keyword>
<dbReference type="InterPro" id="IPR018391">
    <property type="entry name" value="PQQ_b-propeller_rpt"/>
</dbReference>